<comment type="caution">
    <text evidence="2">The sequence shown here is derived from an EMBL/GenBank/DDBJ whole genome shotgun (WGS) entry which is preliminary data.</text>
</comment>
<proteinExistence type="predicted"/>
<dbReference type="Proteomes" id="UP000593564">
    <property type="component" value="Unassembled WGS sequence"/>
</dbReference>
<organism evidence="2 3">
    <name type="scientific">Camellia sinensis</name>
    <name type="common">Tea plant</name>
    <name type="synonym">Thea sinensis</name>
    <dbReference type="NCBI Taxonomy" id="4442"/>
    <lineage>
        <taxon>Eukaryota</taxon>
        <taxon>Viridiplantae</taxon>
        <taxon>Streptophyta</taxon>
        <taxon>Embryophyta</taxon>
        <taxon>Tracheophyta</taxon>
        <taxon>Spermatophyta</taxon>
        <taxon>Magnoliopsida</taxon>
        <taxon>eudicotyledons</taxon>
        <taxon>Gunneridae</taxon>
        <taxon>Pentapetalae</taxon>
        <taxon>asterids</taxon>
        <taxon>Ericales</taxon>
        <taxon>Theaceae</taxon>
        <taxon>Camellia</taxon>
    </lineage>
</organism>
<reference evidence="3" key="1">
    <citation type="journal article" date="2020" name="Nat. Commun.">
        <title>Genome assembly of wild tea tree DASZ reveals pedigree and selection history of tea varieties.</title>
        <authorList>
            <person name="Zhang W."/>
            <person name="Zhang Y."/>
            <person name="Qiu H."/>
            <person name="Guo Y."/>
            <person name="Wan H."/>
            <person name="Zhang X."/>
            <person name="Scossa F."/>
            <person name="Alseekh S."/>
            <person name="Zhang Q."/>
            <person name="Wang P."/>
            <person name="Xu L."/>
            <person name="Schmidt M.H."/>
            <person name="Jia X."/>
            <person name="Li D."/>
            <person name="Zhu A."/>
            <person name="Guo F."/>
            <person name="Chen W."/>
            <person name="Ni D."/>
            <person name="Usadel B."/>
            <person name="Fernie A.R."/>
            <person name="Wen W."/>
        </authorList>
    </citation>
    <scope>NUCLEOTIDE SEQUENCE [LARGE SCALE GENOMIC DNA]</scope>
    <source>
        <strain evidence="3">cv. G240</strain>
    </source>
</reference>
<dbReference type="AlphaFoldDB" id="A0A7J7GWS4"/>
<evidence type="ECO:0000256" key="1">
    <source>
        <dbReference type="SAM" id="MobiDB-lite"/>
    </source>
</evidence>
<accession>A0A7J7GWS4</accession>
<evidence type="ECO:0000313" key="3">
    <source>
        <dbReference type="Proteomes" id="UP000593564"/>
    </source>
</evidence>
<dbReference type="EMBL" id="JACBKZ010000008">
    <property type="protein sequence ID" value="KAF5944705.1"/>
    <property type="molecule type" value="Genomic_DNA"/>
</dbReference>
<gene>
    <name evidence="2" type="ORF">HYC85_018782</name>
</gene>
<feature type="region of interest" description="Disordered" evidence="1">
    <location>
        <begin position="1"/>
        <end position="30"/>
    </location>
</feature>
<keyword evidence="3" id="KW-1185">Reference proteome</keyword>
<reference evidence="2 3" key="2">
    <citation type="submission" date="2020-07" db="EMBL/GenBank/DDBJ databases">
        <title>Genome assembly of wild tea tree DASZ reveals pedigree and selection history of tea varieties.</title>
        <authorList>
            <person name="Zhang W."/>
        </authorList>
    </citation>
    <scope>NUCLEOTIDE SEQUENCE [LARGE SCALE GENOMIC DNA]</scope>
    <source>
        <strain evidence="3">cv. G240</strain>
        <tissue evidence="2">Leaf</tissue>
    </source>
</reference>
<protein>
    <submittedName>
        <fullName evidence="2">Uncharacterized protein</fullName>
    </submittedName>
</protein>
<name>A0A7J7GWS4_CAMSI</name>
<sequence length="106" mass="11394">MAAPDPLHGNARLQSSGAGPPRLHHTTGAPVNDSTKFTILHVIGDNVGLPNKIAPDEDKVFVKKTLISMLAILRRMASPEELTCVEKWFGNTLQILGDASDPQLVT</sequence>
<evidence type="ECO:0000313" key="2">
    <source>
        <dbReference type="EMBL" id="KAF5944705.1"/>
    </source>
</evidence>